<dbReference type="Proteomes" id="UP001168540">
    <property type="component" value="Unassembled WGS sequence"/>
</dbReference>
<protein>
    <submittedName>
        <fullName evidence="9">Nucleobase:cation symporter-2 family protein</fullName>
    </submittedName>
</protein>
<dbReference type="InterPro" id="IPR006043">
    <property type="entry name" value="NCS2"/>
</dbReference>
<feature type="transmembrane region" description="Helical" evidence="8">
    <location>
        <begin position="166"/>
        <end position="185"/>
    </location>
</feature>
<evidence type="ECO:0000256" key="3">
    <source>
        <dbReference type="ARBA" id="ARBA00022448"/>
    </source>
</evidence>
<keyword evidence="3" id="KW-0813">Transport</keyword>
<evidence type="ECO:0000256" key="2">
    <source>
        <dbReference type="ARBA" id="ARBA00008821"/>
    </source>
</evidence>
<feature type="transmembrane region" description="Helical" evidence="8">
    <location>
        <begin position="319"/>
        <end position="341"/>
    </location>
</feature>
<dbReference type="PANTHER" id="PTHR42810">
    <property type="entry name" value="PURINE PERMEASE C1399.01C-RELATED"/>
    <property type="match status" value="1"/>
</dbReference>
<dbReference type="InterPro" id="IPR006042">
    <property type="entry name" value="Xan_ur_permease"/>
</dbReference>
<comment type="similarity">
    <text evidence="2">Belongs to the nucleobase:cation symporter-2 (NCS2) (TC 2.A.40) family.</text>
</comment>
<dbReference type="Pfam" id="PF00860">
    <property type="entry name" value="Xan_ur_permease"/>
    <property type="match status" value="1"/>
</dbReference>
<feature type="transmembrane region" description="Helical" evidence="8">
    <location>
        <begin position="51"/>
        <end position="69"/>
    </location>
</feature>
<feature type="transmembrane region" description="Helical" evidence="8">
    <location>
        <begin position="235"/>
        <end position="255"/>
    </location>
</feature>
<proteinExistence type="inferred from homology"/>
<evidence type="ECO:0000256" key="5">
    <source>
        <dbReference type="ARBA" id="ARBA00022692"/>
    </source>
</evidence>
<feature type="transmembrane region" description="Helical" evidence="8">
    <location>
        <begin position="133"/>
        <end position="154"/>
    </location>
</feature>
<dbReference type="RefSeq" id="WP_289831728.1">
    <property type="nucleotide sequence ID" value="NZ_JAUEDK010000053.1"/>
</dbReference>
<dbReference type="InterPro" id="IPR017588">
    <property type="entry name" value="UacT-like"/>
</dbReference>
<evidence type="ECO:0000313" key="10">
    <source>
        <dbReference type="Proteomes" id="UP001168540"/>
    </source>
</evidence>
<gene>
    <name evidence="9" type="ORF">QU481_19815</name>
</gene>
<keyword evidence="6 8" id="KW-1133">Transmembrane helix</keyword>
<accession>A0ABT7XTH4</accession>
<keyword evidence="10" id="KW-1185">Reference proteome</keyword>
<name>A0ABT7XTH4_9NEIS</name>
<keyword evidence="4" id="KW-1003">Cell membrane</keyword>
<feature type="transmembrane region" description="Helical" evidence="8">
    <location>
        <begin position="81"/>
        <end position="100"/>
    </location>
</feature>
<feature type="transmembrane region" description="Helical" evidence="8">
    <location>
        <begin position="347"/>
        <end position="365"/>
    </location>
</feature>
<organism evidence="9 10">
    <name type="scientific">Crenobacter oryzisoli</name>
    <dbReference type="NCBI Taxonomy" id="3056844"/>
    <lineage>
        <taxon>Bacteria</taxon>
        <taxon>Pseudomonadati</taxon>
        <taxon>Pseudomonadota</taxon>
        <taxon>Betaproteobacteria</taxon>
        <taxon>Neisseriales</taxon>
        <taxon>Neisseriaceae</taxon>
        <taxon>Crenobacter</taxon>
    </lineage>
</organism>
<feature type="transmembrane region" description="Helical" evidence="8">
    <location>
        <begin position="27"/>
        <end position="45"/>
    </location>
</feature>
<keyword evidence="5 8" id="KW-0812">Transmembrane</keyword>
<dbReference type="NCBIfam" id="NF037981">
    <property type="entry name" value="NCS2_1"/>
    <property type="match status" value="1"/>
</dbReference>
<dbReference type="NCBIfam" id="TIGR03173">
    <property type="entry name" value="pbuX"/>
    <property type="match status" value="1"/>
</dbReference>
<comment type="subcellular location">
    <subcellularLocation>
        <location evidence="1">Cell membrane</location>
        <topology evidence="1">Multi-pass membrane protein</topology>
    </subcellularLocation>
</comment>
<keyword evidence="7 8" id="KW-0472">Membrane</keyword>
<evidence type="ECO:0000256" key="7">
    <source>
        <dbReference type="ARBA" id="ARBA00023136"/>
    </source>
</evidence>
<evidence type="ECO:0000256" key="1">
    <source>
        <dbReference type="ARBA" id="ARBA00004651"/>
    </source>
</evidence>
<evidence type="ECO:0000313" key="9">
    <source>
        <dbReference type="EMBL" id="MDN0077096.1"/>
    </source>
</evidence>
<feature type="transmembrane region" description="Helical" evidence="8">
    <location>
        <begin position="405"/>
        <end position="428"/>
    </location>
</feature>
<dbReference type="PANTHER" id="PTHR42810:SF4">
    <property type="entry name" value="URIC ACID TRANSPORTER UACT"/>
    <property type="match status" value="1"/>
</dbReference>
<feature type="transmembrane region" description="Helical" evidence="8">
    <location>
        <begin position="192"/>
        <end position="215"/>
    </location>
</feature>
<dbReference type="NCBIfam" id="TIGR00801">
    <property type="entry name" value="ncs2"/>
    <property type="match status" value="1"/>
</dbReference>
<comment type="caution">
    <text evidence="9">The sequence shown here is derived from an EMBL/GenBank/DDBJ whole genome shotgun (WGS) entry which is preliminary data.</text>
</comment>
<feature type="transmembrane region" description="Helical" evidence="8">
    <location>
        <begin position="377"/>
        <end position="399"/>
    </location>
</feature>
<reference evidence="9" key="1">
    <citation type="submission" date="2023-06" db="EMBL/GenBank/DDBJ databases">
        <authorList>
            <person name="Zhang S."/>
        </authorList>
    </citation>
    <scope>NUCLEOTIDE SEQUENCE</scope>
    <source>
        <strain evidence="9">SG2303</strain>
    </source>
</reference>
<evidence type="ECO:0000256" key="8">
    <source>
        <dbReference type="SAM" id="Phobius"/>
    </source>
</evidence>
<evidence type="ECO:0000256" key="6">
    <source>
        <dbReference type="ARBA" id="ARBA00022989"/>
    </source>
</evidence>
<evidence type="ECO:0000256" key="4">
    <source>
        <dbReference type="ARBA" id="ARBA00022475"/>
    </source>
</evidence>
<dbReference type="PROSITE" id="PS01116">
    <property type="entry name" value="XANTH_URACIL_PERMASE"/>
    <property type="match status" value="1"/>
</dbReference>
<sequence>MSNATEVHAVDEVLPWSRMIPVSLQHVLVMYAGAIAVPLIVGSAFKLPPTQLAFLVNADLFSCGVVTLIQCIGFWKFGIRLPVIMGVTFAAVGPMVAMANAGQGLLTIYGAVISSGVFGILIAPVFGRLIRFFPPLVTGTVITVIGVSLLEVGVNWAGGGFGAKDFGAPQNLMIVAIVLAAILLINKLTTGFLANIAVLSGLVIGYVVAVLLGLVSFADIDKAQWFGLVLPFRFGFPQFEIGSIVSFCLVMVVTLTESTGMFLALGEVCNRPIDHVSLVRGLRTDGLGTVIGGLFNTFPYTSFSQNVGLVGMTGIRSRWAVAGAGVILIVFGLFPKMGAIVASIPQAVLGGAGLCMFGMVAATGVKILQRVDFEHRANLLTVAVSLGMGVIPMVAPTFFHALPRWTASFTHSGITLAALTAVLLNALFNHVGSTAEVEHELAKSAHDAGSE</sequence>
<feature type="transmembrane region" description="Helical" evidence="8">
    <location>
        <begin position="106"/>
        <end position="126"/>
    </location>
</feature>
<dbReference type="EMBL" id="JAUEDK010000053">
    <property type="protein sequence ID" value="MDN0077096.1"/>
    <property type="molecule type" value="Genomic_DNA"/>
</dbReference>